<dbReference type="Pfam" id="PF01565">
    <property type="entry name" value="FAD_binding_4"/>
    <property type="match status" value="1"/>
</dbReference>
<organism evidence="4 5">
    <name type="scientific">Spirosoma oryzae</name>
    <dbReference type="NCBI Taxonomy" id="1469603"/>
    <lineage>
        <taxon>Bacteria</taxon>
        <taxon>Pseudomonadati</taxon>
        <taxon>Bacteroidota</taxon>
        <taxon>Cytophagia</taxon>
        <taxon>Cytophagales</taxon>
        <taxon>Cytophagaceae</taxon>
        <taxon>Spirosoma</taxon>
    </lineage>
</organism>
<evidence type="ECO:0000256" key="1">
    <source>
        <dbReference type="ARBA" id="ARBA00022827"/>
    </source>
</evidence>
<proteinExistence type="predicted"/>
<dbReference type="InterPro" id="IPR010031">
    <property type="entry name" value="FAD_lactone_oxidase-like"/>
</dbReference>
<dbReference type="Gene3D" id="3.30.70.2530">
    <property type="match status" value="1"/>
</dbReference>
<dbReference type="AlphaFoldDB" id="A0A2T0TBG3"/>
<dbReference type="SUPFAM" id="SSF56176">
    <property type="entry name" value="FAD-binding/transporter-associated domain-like"/>
    <property type="match status" value="1"/>
</dbReference>
<feature type="domain" description="FAD-binding PCMH-type" evidence="3">
    <location>
        <begin position="77"/>
        <end position="243"/>
    </location>
</feature>
<evidence type="ECO:0000259" key="3">
    <source>
        <dbReference type="PROSITE" id="PS51387"/>
    </source>
</evidence>
<dbReference type="Gene3D" id="3.30.465.10">
    <property type="match status" value="1"/>
</dbReference>
<dbReference type="GO" id="GO:0080049">
    <property type="term" value="F:L-gulono-1,4-lactone dehydrogenase activity"/>
    <property type="evidence" value="ECO:0007669"/>
    <property type="project" value="TreeGrafter"/>
</dbReference>
<dbReference type="Gene3D" id="1.10.45.10">
    <property type="entry name" value="Vanillyl-alcohol Oxidase, Chain A, domain 4"/>
    <property type="match status" value="1"/>
</dbReference>
<evidence type="ECO:0000313" key="4">
    <source>
        <dbReference type="EMBL" id="PRY43000.1"/>
    </source>
</evidence>
<dbReference type="Proteomes" id="UP000238375">
    <property type="component" value="Unassembled WGS sequence"/>
</dbReference>
<dbReference type="InterPro" id="IPR016166">
    <property type="entry name" value="FAD-bd_PCMH"/>
</dbReference>
<dbReference type="InterPro" id="IPR036318">
    <property type="entry name" value="FAD-bd_PCMH-like_sf"/>
</dbReference>
<dbReference type="PIRSF" id="PIRSF000136">
    <property type="entry name" value="LGO_GLO"/>
    <property type="match status" value="1"/>
</dbReference>
<dbReference type="GO" id="GO:0071949">
    <property type="term" value="F:FAD binding"/>
    <property type="evidence" value="ECO:0007669"/>
    <property type="project" value="InterPro"/>
</dbReference>
<dbReference type="InterPro" id="IPR006094">
    <property type="entry name" value="Oxid_FAD_bind_N"/>
</dbReference>
<evidence type="ECO:0000256" key="2">
    <source>
        <dbReference type="ARBA" id="ARBA00023002"/>
    </source>
</evidence>
<dbReference type="Gene3D" id="3.30.70.2520">
    <property type="match status" value="1"/>
</dbReference>
<accession>A0A2T0TBG3</accession>
<sequence length="485" mass="53826">MCQVGDLIPLSQTQYSVRQTGFSGQAGKQLTYHPLTYGRMQKRTFLKLSSAMLATPLLKPFEGLVPGEKFKNWAGNLTYSTDKLVECQSVANVQELVKKYPKLKVLGTRHCFNTIADSTDQFLSLMPMDEVVSLDTTAKTVTVDGSMKYGQLAPYLDDKGFALHNLASLPHISVAGAIGTATHGSGMKNGNLSTAVRGLELIDANGEKHTLSADRDGDAFRAAVVHLGALGVVTRVTLAVQPTFTMRQNVYENLPLAQLKDHFDAIMSSGYSVSLFTNWLDDKVSEVWVKSRSDEAPPKTDFYGATPATKNLHPIVGISAENCTDQLGVAGPWYERMPHFKMGFTPSSGKELQSEYFVPRKHAVDAILAVERLKKRINPHLLISEIRAIDGDDLWMSPCYKQPSVAIHFTWKPEWPAVKQLLPVIEQELAPFQARPHWGKLFTMAPSRLESLYEKMPAFRQLATQYDPKGKFRNAFLNTNLFGTV</sequence>
<dbReference type="Gene3D" id="3.30.43.10">
    <property type="entry name" value="Uridine Diphospho-n-acetylenolpyruvylglucosamine Reductase, domain 2"/>
    <property type="match status" value="1"/>
</dbReference>
<dbReference type="Pfam" id="PF04030">
    <property type="entry name" value="ALO"/>
    <property type="match status" value="1"/>
</dbReference>
<keyword evidence="1" id="KW-0274">FAD</keyword>
<gene>
    <name evidence="4" type="ORF">CLV58_104131</name>
</gene>
<dbReference type="EMBL" id="PVTE01000004">
    <property type="protein sequence ID" value="PRY43000.1"/>
    <property type="molecule type" value="Genomic_DNA"/>
</dbReference>
<dbReference type="GO" id="GO:0016020">
    <property type="term" value="C:membrane"/>
    <property type="evidence" value="ECO:0007669"/>
    <property type="project" value="InterPro"/>
</dbReference>
<name>A0A2T0TBG3_9BACT</name>
<evidence type="ECO:0000313" key="5">
    <source>
        <dbReference type="Proteomes" id="UP000238375"/>
    </source>
</evidence>
<dbReference type="InterPro" id="IPR007173">
    <property type="entry name" value="ALO_C"/>
</dbReference>
<keyword evidence="5" id="KW-1185">Reference proteome</keyword>
<dbReference type="GO" id="GO:0003885">
    <property type="term" value="F:D-arabinono-1,4-lactone oxidase activity"/>
    <property type="evidence" value="ECO:0007669"/>
    <property type="project" value="InterPro"/>
</dbReference>
<dbReference type="InterPro" id="IPR016169">
    <property type="entry name" value="FAD-bd_PCMH_sub2"/>
</dbReference>
<dbReference type="InterPro" id="IPR016171">
    <property type="entry name" value="Vanillyl_alc_oxidase_C-sub2"/>
</dbReference>
<comment type="caution">
    <text evidence="4">The sequence shown here is derived from an EMBL/GenBank/DDBJ whole genome shotgun (WGS) entry which is preliminary data.</text>
</comment>
<reference evidence="4 5" key="1">
    <citation type="submission" date="2018-03" db="EMBL/GenBank/DDBJ databases">
        <title>Genomic Encyclopedia of Archaeal and Bacterial Type Strains, Phase II (KMG-II): from individual species to whole genera.</title>
        <authorList>
            <person name="Goeker M."/>
        </authorList>
    </citation>
    <scope>NUCLEOTIDE SEQUENCE [LARGE SCALE GENOMIC DNA]</scope>
    <source>
        <strain evidence="4 5">DSM 28354</strain>
    </source>
</reference>
<keyword evidence="2" id="KW-0560">Oxidoreductase</keyword>
<dbReference type="PROSITE" id="PS51387">
    <property type="entry name" value="FAD_PCMH"/>
    <property type="match status" value="1"/>
</dbReference>
<keyword evidence="1" id="KW-0285">Flavoprotein</keyword>
<dbReference type="InterPro" id="IPR016167">
    <property type="entry name" value="FAD-bd_PCMH_sub1"/>
</dbReference>
<dbReference type="PANTHER" id="PTHR43762:SF1">
    <property type="entry name" value="D-ARABINONO-1,4-LACTONE OXIDASE"/>
    <property type="match status" value="1"/>
</dbReference>
<dbReference type="PANTHER" id="PTHR43762">
    <property type="entry name" value="L-GULONOLACTONE OXIDASE"/>
    <property type="match status" value="1"/>
</dbReference>
<protein>
    <submittedName>
        <fullName evidence="4">Xylitol oxidase</fullName>
    </submittedName>
</protein>